<dbReference type="AlphaFoldDB" id="A0A0U1HY86"/>
<reference evidence="2 3" key="1">
    <citation type="submission" date="2015-03" db="EMBL/GenBank/DDBJ databases">
        <authorList>
            <person name="Murphy D."/>
        </authorList>
    </citation>
    <scope>NUCLEOTIDE SEQUENCE [LARGE SCALE GENOMIC DNA]</scope>
    <source>
        <strain evidence="2 3">68/02</strain>
    </source>
</reference>
<evidence type="ECO:0000313" key="2">
    <source>
        <dbReference type="EMBL" id="CQI97348.1"/>
    </source>
</evidence>
<gene>
    <name evidence="2" type="ORF">ERS008555_03862</name>
</gene>
<keyword evidence="1" id="KW-0812">Transmembrane</keyword>
<feature type="transmembrane region" description="Helical" evidence="1">
    <location>
        <begin position="66"/>
        <end position="94"/>
    </location>
</feature>
<sequence length="139" mass="14845">MLPSVILLMVKISSPLPVVIEVTWAPFWMVTLLLPSPRLIAPLLCEALPNTKLSLPEPAVNVPFKIPLLLMVFAAVPANVTAPLMVLLFVSVFAVVPVKLIAVAPVALIWVLAPIVVSAEAPSDTFSPVPALPSILIFR</sequence>
<organism evidence="2 3">
    <name type="scientific">Yersinia rohdei</name>
    <dbReference type="NCBI Taxonomy" id="29485"/>
    <lineage>
        <taxon>Bacteria</taxon>
        <taxon>Pseudomonadati</taxon>
        <taxon>Pseudomonadota</taxon>
        <taxon>Gammaproteobacteria</taxon>
        <taxon>Enterobacterales</taxon>
        <taxon>Yersiniaceae</taxon>
        <taxon>Yersinia</taxon>
    </lineage>
</organism>
<name>A0A0U1HY86_YERRO</name>
<dbReference type="EMBL" id="CTKE01000029">
    <property type="protein sequence ID" value="CQI97348.1"/>
    <property type="molecule type" value="Genomic_DNA"/>
</dbReference>
<keyword evidence="1" id="KW-0472">Membrane</keyword>
<proteinExistence type="predicted"/>
<evidence type="ECO:0000256" key="1">
    <source>
        <dbReference type="SAM" id="Phobius"/>
    </source>
</evidence>
<feature type="transmembrane region" description="Helical" evidence="1">
    <location>
        <begin position="100"/>
        <end position="117"/>
    </location>
</feature>
<accession>A0A0U1HY86</accession>
<protein>
    <submittedName>
        <fullName evidence="2">Uncharacterized protein</fullName>
    </submittedName>
</protein>
<keyword evidence="1" id="KW-1133">Transmembrane helix</keyword>
<evidence type="ECO:0000313" key="3">
    <source>
        <dbReference type="Proteomes" id="UP000042054"/>
    </source>
</evidence>
<dbReference type="Proteomes" id="UP000042054">
    <property type="component" value="Unassembled WGS sequence"/>
</dbReference>